<dbReference type="GO" id="GO:0042981">
    <property type="term" value="P:regulation of apoptotic process"/>
    <property type="evidence" value="ECO:0007669"/>
    <property type="project" value="InterPro"/>
</dbReference>
<dbReference type="PANTHER" id="PTHR11256">
    <property type="entry name" value="BCL-2 RELATED"/>
    <property type="match status" value="1"/>
</dbReference>
<comment type="similarity">
    <text evidence="1">Belongs to the Bcl-2 family.</text>
</comment>
<dbReference type="CDD" id="cd06845">
    <property type="entry name" value="Bcl-2_like"/>
    <property type="match status" value="1"/>
</dbReference>
<protein>
    <submittedName>
        <fullName evidence="4">Apoptosis regulator Bcl-2</fullName>
    </submittedName>
</protein>
<dbReference type="InterPro" id="IPR026298">
    <property type="entry name" value="Bcl-2_fam"/>
</dbReference>
<dbReference type="PROSITE" id="PS50062">
    <property type="entry name" value="BCL2_FAMILY"/>
    <property type="match status" value="1"/>
</dbReference>
<evidence type="ECO:0000256" key="1">
    <source>
        <dbReference type="ARBA" id="ARBA00009458"/>
    </source>
</evidence>
<dbReference type="AlphaFoldDB" id="A0A1W7RAV9"/>
<dbReference type="PANTHER" id="PTHR11256:SF50">
    <property type="entry name" value="APOPTOSIS REGULATOR CED-9"/>
    <property type="match status" value="1"/>
</dbReference>
<dbReference type="PRINTS" id="PR01862">
    <property type="entry name" value="BCL2FAMILY"/>
</dbReference>
<proteinExistence type="inferred from homology"/>
<dbReference type="SUPFAM" id="SSF56854">
    <property type="entry name" value="Bcl-2 inhibitors of programmed cell death"/>
    <property type="match status" value="1"/>
</dbReference>
<evidence type="ECO:0000256" key="2">
    <source>
        <dbReference type="ARBA" id="ARBA00022703"/>
    </source>
</evidence>
<keyword evidence="2" id="KW-0053">Apoptosis</keyword>
<evidence type="ECO:0000313" key="4">
    <source>
        <dbReference type="EMBL" id="JAV48289.1"/>
    </source>
</evidence>
<dbReference type="GO" id="GO:0005741">
    <property type="term" value="C:mitochondrial outer membrane"/>
    <property type="evidence" value="ECO:0007669"/>
    <property type="project" value="TreeGrafter"/>
</dbReference>
<dbReference type="GO" id="GO:0001836">
    <property type="term" value="P:release of cytochrome c from mitochondria"/>
    <property type="evidence" value="ECO:0007669"/>
    <property type="project" value="TreeGrafter"/>
</dbReference>
<dbReference type="InterPro" id="IPR002475">
    <property type="entry name" value="Bcl2-like"/>
</dbReference>
<sequence length="188" mass="20950">MAEQSTDEVEVSCIVNDYVSYQLQLNGYERRSPLRPPSKVNMALRSLGDEFKTRYHDSFVETTENLDIQASTAYATFLGVANELFSEGVTWSRIVALFVFASEMALVCQRKNENEMVNEVAQWLTAYITNHLLTWIRDHNGWDGLVNFHEGHEGSDSPWPPVLKNFVCGVAAGVIGALTVGAILSSKS</sequence>
<dbReference type="InterPro" id="IPR036834">
    <property type="entry name" value="Bcl-2-like_sf"/>
</dbReference>
<dbReference type="GO" id="GO:0097192">
    <property type="term" value="P:extrinsic apoptotic signaling pathway in absence of ligand"/>
    <property type="evidence" value="ECO:0007669"/>
    <property type="project" value="TreeGrafter"/>
</dbReference>
<dbReference type="GO" id="GO:0051400">
    <property type="term" value="F:BH domain binding"/>
    <property type="evidence" value="ECO:0007669"/>
    <property type="project" value="TreeGrafter"/>
</dbReference>
<dbReference type="EMBL" id="GFAH01000100">
    <property type="protein sequence ID" value="JAV48289.1"/>
    <property type="molecule type" value="Transcribed_RNA"/>
</dbReference>
<dbReference type="SMART" id="SM00337">
    <property type="entry name" value="BCL"/>
    <property type="match status" value="1"/>
</dbReference>
<dbReference type="GO" id="GO:0008630">
    <property type="term" value="P:intrinsic apoptotic signaling pathway in response to DNA damage"/>
    <property type="evidence" value="ECO:0007669"/>
    <property type="project" value="TreeGrafter"/>
</dbReference>
<organism evidence="4">
    <name type="scientific">Hadrurus spadix</name>
    <dbReference type="NCBI Taxonomy" id="141984"/>
    <lineage>
        <taxon>Eukaryota</taxon>
        <taxon>Metazoa</taxon>
        <taxon>Ecdysozoa</taxon>
        <taxon>Arthropoda</taxon>
        <taxon>Chelicerata</taxon>
        <taxon>Arachnida</taxon>
        <taxon>Scorpiones</taxon>
        <taxon>Iurida</taxon>
        <taxon>Iuroidea</taxon>
        <taxon>Hadrurus</taxon>
    </lineage>
</organism>
<dbReference type="Pfam" id="PF00452">
    <property type="entry name" value="Bcl-2"/>
    <property type="match status" value="1"/>
</dbReference>
<accession>A0A1W7RAV9</accession>
<dbReference type="Gene3D" id="1.10.437.10">
    <property type="entry name" value="Blc2-like"/>
    <property type="match status" value="1"/>
</dbReference>
<name>A0A1W7RAV9_9SCOR</name>
<feature type="domain" description="Bcl-2 Bcl-2 homology region 1-3" evidence="3">
    <location>
        <begin position="44"/>
        <end position="142"/>
    </location>
</feature>
<dbReference type="InterPro" id="IPR046371">
    <property type="entry name" value="Bcl-2_BH1-3"/>
</dbReference>
<reference evidence="4" key="1">
    <citation type="submission" date="2016-11" db="EMBL/GenBank/DDBJ databases">
        <title>Venom-gland transcriptomics and venom proteomics of the black-back scorpion (Hadrurus spadix) reveal detectability challenges and an unexplored realm of animal toxin diversity.</title>
        <authorList>
            <person name="Rokyta D.R."/>
            <person name="Ward M.J."/>
        </authorList>
    </citation>
    <scope>NUCLEOTIDE SEQUENCE</scope>
    <source>
        <tissue evidence="4">Venom gland</tissue>
    </source>
</reference>
<evidence type="ECO:0000259" key="3">
    <source>
        <dbReference type="SMART" id="SM00337"/>
    </source>
</evidence>